<dbReference type="EMBL" id="JAPOHA010000015">
    <property type="protein sequence ID" value="MCY1715080.1"/>
    <property type="molecule type" value="Genomic_DNA"/>
</dbReference>
<dbReference type="Proteomes" id="UP001082703">
    <property type="component" value="Unassembled WGS sequence"/>
</dbReference>
<dbReference type="PANTHER" id="PTHR41309">
    <property type="entry name" value="MEMBRANE PROTEIN-RELATED"/>
    <property type="match status" value="1"/>
</dbReference>
<feature type="transmembrane region" description="Helical" evidence="1">
    <location>
        <begin position="12"/>
        <end position="30"/>
    </location>
</feature>
<feature type="transmembrane region" description="Helical" evidence="1">
    <location>
        <begin position="36"/>
        <end position="57"/>
    </location>
</feature>
<name>A0ABT4BWC5_9FIRM</name>
<feature type="transmembrane region" description="Helical" evidence="1">
    <location>
        <begin position="178"/>
        <end position="202"/>
    </location>
</feature>
<dbReference type="InterPro" id="IPR025699">
    <property type="entry name" value="ABC2_memb-like"/>
</dbReference>
<evidence type="ECO:0000313" key="3">
    <source>
        <dbReference type="Proteomes" id="UP001082703"/>
    </source>
</evidence>
<gene>
    <name evidence="2" type="ORF">OUY18_12565</name>
</gene>
<reference evidence="2 3" key="1">
    <citation type="submission" date="2022-11" db="EMBL/GenBank/DDBJ databases">
        <authorList>
            <person name="Caiyu Z."/>
        </authorList>
    </citation>
    <scope>NUCLEOTIDE SEQUENCE [LARGE SCALE GENOMIC DNA]</scope>
    <source>
        <strain evidence="2 3">YR-4</strain>
    </source>
</reference>
<protein>
    <submittedName>
        <fullName evidence="2">ABC-2 transporter permease</fullName>
    </submittedName>
</protein>
<dbReference type="PANTHER" id="PTHR41309:SF2">
    <property type="entry name" value="MEMBRANE PROTEIN"/>
    <property type="match status" value="1"/>
</dbReference>
<proteinExistence type="predicted"/>
<dbReference type="RefSeq" id="WP_268059117.1">
    <property type="nucleotide sequence ID" value="NZ_JAPOHA010000015.1"/>
</dbReference>
<keyword evidence="3" id="KW-1185">Reference proteome</keyword>
<feature type="transmembrane region" description="Helical" evidence="1">
    <location>
        <begin position="112"/>
        <end position="133"/>
    </location>
</feature>
<organism evidence="2 3">
    <name type="scientific">Caproiciproducens galactitolivorans</name>
    <dbReference type="NCBI Taxonomy" id="642589"/>
    <lineage>
        <taxon>Bacteria</taxon>
        <taxon>Bacillati</taxon>
        <taxon>Bacillota</taxon>
        <taxon>Clostridia</taxon>
        <taxon>Eubacteriales</taxon>
        <taxon>Acutalibacteraceae</taxon>
        <taxon>Caproiciproducens</taxon>
    </lineage>
</organism>
<keyword evidence="1" id="KW-1133">Transmembrane helix</keyword>
<keyword evidence="1" id="KW-0812">Transmembrane</keyword>
<dbReference type="Pfam" id="PF13346">
    <property type="entry name" value="ABC2_membrane_5"/>
    <property type="match status" value="1"/>
</dbReference>
<evidence type="ECO:0000256" key="1">
    <source>
        <dbReference type="SAM" id="Phobius"/>
    </source>
</evidence>
<accession>A0ABT4BWC5</accession>
<evidence type="ECO:0000313" key="2">
    <source>
        <dbReference type="EMBL" id="MCY1715080.1"/>
    </source>
</evidence>
<keyword evidence="1" id="KW-0472">Membrane</keyword>
<comment type="caution">
    <text evidence="2">The sequence shown here is derived from an EMBL/GenBank/DDBJ whole genome shotgun (WGS) entry which is preliminary data.</text>
</comment>
<feature type="transmembrane region" description="Helical" evidence="1">
    <location>
        <begin position="78"/>
        <end position="100"/>
    </location>
</feature>
<sequence>MIALLTKDILTLKKVGVKFAIILALYAVIFSSSGGVAFLSAFIIIFSAMLIVNAFAYDELSKWDTYALSLPVTKKQIVLSRYLLGILFDTAGFLISILLALAARKLDSELSLIIYCFFAGSLFIMALMMPLLYKFGTQKARIWLIVLFLAPTAGAALLKNLGINFSALSSISNATAELLTIIFLPAALLLYIGSYFLSCWIFQNKEI</sequence>
<feature type="transmembrane region" description="Helical" evidence="1">
    <location>
        <begin position="140"/>
        <end position="158"/>
    </location>
</feature>